<dbReference type="EMBL" id="JAPQKS010000002">
    <property type="protein sequence ID" value="KAJ5247354.1"/>
    <property type="molecule type" value="Genomic_DNA"/>
</dbReference>
<reference evidence="1" key="1">
    <citation type="submission" date="2022-11" db="EMBL/GenBank/DDBJ databases">
        <authorList>
            <person name="Petersen C."/>
        </authorList>
    </citation>
    <scope>NUCLEOTIDE SEQUENCE</scope>
    <source>
        <strain evidence="1">IBT 19713</strain>
    </source>
</reference>
<organism evidence="1 2">
    <name type="scientific">Penicillium chermesinum</name>
    <dbReference type="NCBI Taxonomy" id="63820"/>
    <lineage>
        <taxon>Eukaryota</taxon>
        <taxon>Fungi</taxon>
        <taxon>Dikarya</taxon>
        <taxon>Ascomycota</taxon>
        <taxon>Pezizomycotina</taxon>
        <taxon>Eurotiomycetes</taxon>
        <taxon>Eurotiomycetidae</taxon>
        <taxon>Eurotiales</taxon>
        <taxon>Aspergillaceae</taxon>
        <taxon>Penicillium</taxon>
    </lineage>
</organism>
<comment type="caution">
    <text evidence="1">The sequence shown here is derived from an EMBL/GenBank/DDBJ whole genome shotgun (WGS) entry which is preliminary data.</text>
</comment>
<accession>A0A9W9PIA4</accession>
<name>A0A9W9PIA4_9EURO</name>
<sequence>MEDVKLLDDVVATFHCARTVSRASDRLYGIGANFARVARGLVEAQKSCVGEYNKQEDTLQLPDDCRRAKADRPNPSQDQLGLDMMDYLTYPEAQDMSALFGTWDNGQPSALELFGLNGEDLM</sequence>
<dbReference type="AlphaFoldDB" id="A0A9W9PIA4"/>
<evidence type="ECO:0000313" key="2">
    <source>
        <dbReference type="Proteomes" id="UP001150941"/>
    </source>
</evidence>
<reference evidence="1" key="2">
    <citation type="journal article" date="2023" name="IMA Fungus">
        <title>Comparative genomic study of the Penicillium genus elucidates a diverse pangenome and 15 lateral gene transfer events.</title>
        <authorList>
            <person name="Petersen C."/>
            <person name="Sorensen T."/>
            <person name="Nielsen M.R."/>
            <person name="Sondergaard T.E."/>
            <person name="Sorensen J.L."/>
            <person name="Fitzpatrick D.A."/>
            <person name="Frisvad J.C."/>
            <person name="Nielsen K.L."/>
        </authorList>
    </citation>
    <scope>NUCLEOTIDE SEQUENCE</scope>
    <source>
        <strain evidence="1">IBT 19713</strain>
    </source>
</reference>
<dbReference type="RefSeq" id="XP_058334775.1">
    <property type="nucleotide sequence ID" value="XM_058471634.1"/>
</dbReference>
<gene>
    <name evidence="1" type="ORF">N7468_002337</name>
</gene>
<protein>
    <submittedName>
        <fullName evidence="1">Uncharacterized protein</fullName>
    </submittedName>
</protein>
<dbReference type="OrthoDB" id="103819at2759"/>
<keyword evidence="2" id="KW-1185">Reference proteome</keyword>
<dbReference type="GeneID" id="83198937"/>
<proteinExistence type="predicted"/>
<dbReference type="Proteomes" id="UP001150941">
    <property type="component" value="Unassembled WGS sequence"/>
</dbReference>
<evidence type="ECO:0000313" key="1">
    <source>
        <dbReference type="EMBL" id="KAJ5247354.1"/>
    </source>
</evidence>